<evidence type="ECO:0000256" key="3">
    <source>
        <dbReference type="ARBA" id="ARBA00022475"/>
    </source>
</evidence>
<evidence type="ECO:0000313" key="8">
    <source>
        <dbReference type="EMBL" id="KAB0678785.1"/>
    </source>
</evidence>
<keyword evidence="5 7" id="KW-1133">Transmembrane helix</keyword>
<feature type="transmembrane region" description="Helical" evidence="7">
    <location>
        <begin position="311"/>
        <end position="334"/>
    </location>
</feature>
<protein>
    <submittedName>
        <fullName evidence="8">Lipopolysaccharide biosynthesis protein</fullName>
    </submittedName>
</protein>
<keyword evidence="3" id="KW-1003">Cell membrane</keyword>
<dbReference type="Proteomes" id="UP000432089">
    <property type="component" value="Unassembled WGS sequence"/>
</dbReference>
<evidence type="ECO:0000256" key="7">
    <source>
        <dbReference type="SAM" id="Phobius"/>
    </source>
</evidence>
<name>A0A7V7TZ45_9HYPH</name>
<feature type="transmembrane region" description="Helical" evidence="7">
    <location>
        <begin position="471"/>
        <end position="490"/>
    </location>
</feature>
<comment type="subcellular location">
    <subcellularLocation>
        <location evidence="1">Cell membrane</location>
        <topology evidence="1">Multi-pass membrane protein</topology>
    </subcellularLocation>
</comment>
<keyword evidence="9" id="KW-1185">Reference proteome</keyword>
<evidence type="ECO:0000256" key="1">
    <source>
        <dbReference type="ARBA" id="ARBA00004651"/>
    </source>
</evidence>
<sequence length="506" mass="54330">MILKEKAPEAERTEPVMQVQQGAERYAHLTTKRSAAALRGIFWSMINSIVPSSLAAGIFLFSSRMLHPADFGLVALALSVSSIIGSVAPSGFGEALIQRKSLDETHLSTVFWVCVSAGFIAFATTFLVAFPVAYYTGQPIMKALLPVTGLKVVFDMAALVPGALLARKMSFHLVAMRTTIASLVSGSVCVVLLLLGYGLWALALSQVAASVASVAGAFAAAGWFPKGRPTLAAFNDLKRFGLYASATNFMQFIYPEQLLVGSLLGPTALGIYGFGRRIFQILNDLIAGALSSVSHALLSSLQAEREKLQRVFLVATFMSAAVAFPVFSGLAAVAEDGVPIVFGPQWVPAIPSVQLFCILGLISSVGFIQIGMIKARGAADWWFWYQTVKKAVLTVSVFVSFSFGVTAVVAAAVIGALLLFPAPIWKSAQLIEIRLSTYVWQFVPPTIASTMMAATVWLFRDLGPEMDRTIRLIASICIGGCIYCVTLAVMSHGRLREILTLVRRGR</sequence>
<evidence type="ECO:0000256" key="2">
    <source>
        <dbReference type="ARBA" id="ARBA00007430"/>
    </source>
</evidence>
<gene>
    <name evidence="8" type="ORF">F6X38_14970</name>
</gene>
<dbReference type="EMBL" id="VZDO01000012">
    <property type="protein sequence ID" value="KAB0678785.1"/>
    <property type="molecule type" value="Genomic_DNA"/>
</dbReference>
<dbReference type="CDD" id="cd13127">
    <property type="entry name" value="MATE_tuaB_like"/>
    <property type="match status" value="1"/>
</dbReference>
<evidence type="ECO:0000256" key="6">
    <source>
        <dbReference type="ARBA" id="ARBA00023136"/>
    </source>
</evidence>
<reference evidence="8 9" key="1">
    <citation type="submission" date="2019-09" db="EMBL/GenBank/DDBJ databases">
        <title>YIM 132180 draft genome.</title>
        <authorList>
            <person name="Zhang K."/>
        </authorList>
    </citation>
    <scope>NUCLEOTIDE SEQUENCE [LARGE SCALE GENOMIC DNA]</scope>
    <source>
        <strain evidence="8 9">YIM 132180</strain>
    </source>
</reference>
<dbReference type="InterPro" id="IPR050833">
    <property type="entry name" value="Poly_Biosynth_Transport"/>
</dbReference>
<feature type="transmembrane region" description="Helical" evidence="7">
    <location>
        <begin position="73"/>
        <end position="97"/>
    </location>
</feature>
<feature type="transmembrane region" description="Helical" evidence="7">
    <location>
        <begin position="206"/>
        <end position="224"/>
    </location>
</feature>
<dbReference type="AlphaFoldDB" id="A0A7V7TZ45"/>
<feature type="transmembrane region" description="Helical" evidence="7">
    <location>
        <begin position="438"/>
        <end position="459"/>
    </location>
</feature>
<dbReference type="RefSeq" id="WP_150970954.1">
    <property type="nucleotide sequence ID" value="NZ_VZDO01000012.1"/>
</dbReference>
<comment type="caution">
    <text evidence="8">The sequence shown here is derived from an EMBL/GenBank/DDBJ whole genome shotgun (WGS) entry which is preliminary data.</text>
</comment>
<keyword evidence="4 7" id="KW-0812">Transmembrane</keyword>
<feature type="transmembrane region" description="Helical" evidence="7">
    <location>
        <begin position="109"/>
        <end position="137"/>
    </location>
</feature>
<dbReference type="PANTHER" id="PTHR30250">
    <property type="entry name" value="PST FAMILY PREDICTED COLANIC ACID TRANSPORTER"/>
    <property type="match status" value="1"/>
</dbReference>
<comment type="similarity">
    <text evidence="2">Belongs to the polysaccharide synthase family.</text>
</comment>
<feature type="transmembrane region" description="Helical" evidence="7">
    <location>
        <begin position="143"/>
        <end position="166"/>
    </location>
</feature>
<evidence type="ECO:0000256" key="5">
    <source>
        <dbReference type="ARBA" id="ARBA00022989"/>
    </source>
</evidence>
<dbReference type="PANTHER" id="PTHR30250:SF10">
    <property type="entry name" value="LIPOPOLYSACCHARIDE BIOSYNTHESIS PROTEIN WZXC"/>
    <property type="match status" value="1"/>
</dbReference>
<organism evidence="8 9">
    <name type="scientific">Plantimonas leprariae</name>
    <dbReference type="NCBI Taxonomy" id="2615207"/>
    <lineage>
        <taxon>Bacteria</taxon>
        <taxon>Pseudomonadati</taxon>
        <taxon>Pseudomonadota</taxon>
        <taxon>Alphaproteobacteria</taxon>
        <taxon>Hyphomicrobiales</taxon>
        <taxon>Aurantimonadaceae</taxon>
        <taxon>Plantimonas</taxon>
    </lineage>
</organism>
<evidence type="ECO:0000313" key="9">
    <source>
        <dbReference type="Proteomes" id="UP000432089"/>
    </source>
</evidence>
<feature type="transmembrane region" description="Helical" evidence="7">
    <location>
        <begin position="41"/>
        <end position="61"/>
    </location>
</feature>
<dbReference type="GO" id="GO:0005886">
    <property type="term" value="C:plasma membrane"/>
    <property type="evidence" value="ECO:0007669"/>
    <property type="project" value="UniProtKB-SubCell"/>
</dbReference>
<evidence type="ECO:0000256" key="4">
    <source>
        <dbReference type="ARBA" id="ARBA00022692"/>
    </source>
</evidence>
<feature type="transmembrane region" description="Helical" evidence="7">
    <location>
        <begin position="258"/>
        <end position="275"/>
    </location>
</feature>
<dbReference type="Pfam" id="PF13440">
    <property type="entry name" value="Polysacc_synt_3"/>
    <property type="match status" value="1"/>
</dbReference>
<keyword evidence="6 7" id="KW-0472">Membrane</keyword>
<proteinExistence type="inferred from homology"/>
<feature type="transmembrane region" description="Helical" evidence="7">
    <location>
        <begin position="346"/>
        <end position="370"/>
    </location>
</feature>
<feature type="transmembrane region" description="Helical" evidence="7">
    <location>
        <begin position="391"/>
        <end position="418"/>
    </location>
</feature>
<accession>A0A7V7TZ45</accession>
<feature type="transmembrane region" description="Helical" evidence="7">
    <location>
        <begin position="178"/>
        <end position="200"/>
    </location>
</feature>